<dbReference type="FunFam" id="1.25.40.10:FF:000450">
    <property type="entry name" value="Putative pentatricopeptide repeat-containing protein"/>
    <property type="match status" value="1"/>
</dbReference>
<proteinExistence type="inferred from homology"/>
<dbReference type="GO" id="GO:0009451">
    <property type="term" value="P:RNA modification"/>
    <property type="evidence" value="ECO:0007669"/>
    <property type="project" value="InterPro"/>
</dbReference>
<comment type="similarity">
    <text evidence="1">Belongs to the PPR family. PCMP-H subfamily.</text>
</comment>
<dbReference type="NCBIfam" id="TIGR00756">
    <property type="entry name" value="PPR"/>
    <property type="match status" value="6"/>
</dbReference>
<dbReference type="SUPFAM" id="SSF48452">
    <property type="entry name" value="TPR-like"/>
    <property type="match status" value="1"/>
</dbReference>
<evidence type="ECO:0000313" key="5">
    <source>
        <dbReference type="EMBL" id="RAL51704.1"/>
    </source>
</evidence>
<dbReference type="Pfam" id="PF20430">
    <property type="entry name" value="Eplus_motif"/>
    <property type="match status" value="1"/>
</dbReference>
<dbReference type="InterPro" id="IPR046849">
    <property type="entry name" value="E2_motif"/>
</dbReference>
<gene>
    <name evidence="5" type="ORF">DM860_010422</name>
</gene>
<dbReference type="Pfam" id="PF13041">
    <property type="entry name" value="PPR_2"/>
    <property type="match status" value="2"/>
</dbReference>
<dbReference type="Pfam" id="PF20431">
    <property type="entry name" value="E_motif"/>
    <property type="match status" value="1"/>
</dbReference>
<reference evidence="5 6" key="1">
    <citation type="submission" date="2018-06" db="EMBL/GenBank/DDBJ databases">
        <title>The Genome of Cuscuta australis (Dodder) Provides Insight into the Evolution of Plant Parasitism.</title>
        <authorList>
            <person name="Liu H."/>
        </authorList>
    </citation>
    <scope>NUCLEOTIDE SEQUENCE [LARGE SCALE GENOMIC DNA]</scope>
    <source>
        <strain evidence="6">cv. Yunnan</strain>
        <tissue evidence="5">Vines</tissue>
    </source>
</reference>
<feature type="repeat" description="PPR" evidence="3">
    <location>
        <begin position="247"/>
        <end position="277"/>
    </location>
</feature>
<evidence type="ECO:0000259" key="4">
    <source>
        <dbReference type="Pfam" id="PF14432"/>
    </source>
</evidence>
<dbReference type="InterPro" id="IPR002885">
    <property type="entry name" value="PPR_rpt"/>
</dbReference>
<dbReference type="Proteomes" id="UP000249390">
    <property type="component" value="Unassembled WGS sequence"/>
</dbReference>
<keyword evidence="2" id="KW-0677">Repeat</keyword>
<dbReference type="PANTHER" id="PTHR47926">
    <property type="entry name" value="PENTATRICOPEPTIDE REPEAT-CONTAINING PROTEIN"/>
    <property type="match status" value="1"/>
</dbReference>
<dbReference type="PROSITE" id="PS51375">
    <property type="entry name" value="PPR"/>
    <property type="match status" value="6"/>
</dbReference>
<dbReference type="FunFam" id="1.25.40.10:FF:000184">
    <property type="entry name" value="Pentatricopeptide repeat-containing protein, chloroplastic"/>
    <property type="match status" value="1"/>
</dbReference>
<dbReference type="InterPro" id="IPR046960">
    <property type="entry name" value="PPR_At4g14850-like_plant"/>
</dbReference>
<evidence type="ECO:0000256" key="2">
    <source>
        <dbReference type="ARBA" id="ARBA00022737"/>
    </source>
</evidence>
<accession>A0A328E120</accession>
<comment type="caution">
    <text evidence="5">The sequence shown here is derived from an EMBL/GenBank/DDBJ whole genome shotgun (WGS) entry which is preliminary data.</text>
</comment>
<dbReference type="FunFam" id="1.25.40.10:FF:000344">
    <property type="entry name" value="Pentatricopeptide repeat-containing protein"/>
    <property type="match status" value="1"/>
</dbReference>
<feature type="domain" description="DYW" evidence="4">
    <location>
        <begin position="594"/>
        <end position="686"/>
    </location>
</feature>
<dbReference type="InterPro" id="IPR032867">
    <property type="entry name" value="DYW_dom"/>
</dbReference>
<sequence>MNSPAAVVPKSLAEIKAALFQGFDSFNHLKHIHGRLLRCGFHQNNYLLNQLLKLALNTFHRPNYARLLFSQTRDPNIFLWNTMIRGFVTNDCFDLAIEVFNSMRRMSFLPNNFTFPFLLKSCARVSDYETGFKAHSLVFKTGFDRDPFVNTGLVCFYARCGFIEDAHKVFDDIPEKNVVSWTAIISAYVDLGRFREAVDLFRRYLEMGLVPDSFILVRALSACSHLGDIGSGEWIHRYVLDTGAGRNVFVSTSLVDMYLKCGDMEKARRVFDEMPQKDIVSWSAMIQGYAANGLPKEALDVFYRMQMENVSLDCYSMVGVLSACGRLGSLNVGIHAAKLMDRKEFQSNPVLGTSLIDMYAKCGQMDLAWLVFKDMKLKDRVVWNAMISGLAMHGHVRSAFSCFAQLEKHGIRPDGNTFMGLLCACTHAGLLNEGRCFFNSMTRVYFLNHDIQHYGCMVDLLGRSGRLQEARSLIEGMPMKGNAVIWGALLGGCRLHRDTKLAEYAVKKLIELEPWNSGNYVLLSNIYSADHKWNDSEKIRSDMNEKHIQKIPAYSWIEVDGTVHEFLVGDINHPMSDQIHSKLVELEKRLREEGYVPKTEYVLFDIEEEEKEHFVGCHSEKIAVAFGLISVKPNDTIRVIKNLRICGDCHAAIKLISKITGREIIVRDTNRFHCFVEGSCSCQEYW</sequence>
<dbReference type="Pfam" id="PF01535">
    <property type="entry name" value="PPR"/>
    <property type="match status" value="6"/>
</dbReference>
<dbReference type="Pfam" id="PF14432">
    <property type="entry name" value="DYW_deaminase"/>
    <property type="match status" value="1"/>
</dbReference>
<protein>
    <recommendedName>
        <fullName evidence="4">DYW domain-containing protein</fullName>
    </recommendedName>
</protein>
<evidence type="ECO:0000313" key="6">
    <source>
        <dbReference type="Proteomes" id="UP000249390"/>
    </source>
</evidence>
<dbReference type="EMBL" id="NQVE01000046">
    <property type="protein sequence ID" value="RAL51704.1"/>
    <property type="molecule type" value="Genomic_DNA"/>
</dbReference>
<feature type="repeat" description="PPR" evidence="3">
    <location>
        <begin position="177"/>
        <end position="211"/>
    </location>
</feature>
<dbReference type="PANTHER" id="PTHR47926:SF446">
    <property type="entry name" value="PENTACOTRIPEPTIDE-REPEAT REGION OF PRORP DOMAIN-CONTAINING PROTEIN"/>
    <property type="match status" value="1"/>
</dbReference>
<name>A0A328E120_9ASTE</name>
<feature type="repeat" description="PPR" evidence="3">
    <location>
        <begin position="76"/>
        <end position="110"/>
    </location>
</feature>
<dbReference type="InterPro" id="IPR011990">
    <property type="entry name" value="TPR-like_helical_dom_sf"/>
</dbReference>
<feature type="repeat" description="PPR" evidence="3">
    <location>
        <begin position="450"/>
        <end position="484"/>
    </location>
</feature>
<organism evidence="5 6">
    <name type="scientific">Cuscuta australis</name>
    <dbReference type="NCBI Taxonomy" id="267555"/>
    <lineage>
        <taxon>Eukaryota</taxon>
        <taxon>Viridiplantae</taxon>
        <taxon>Streptophyta</taxon>
        <taxon>Embryophyta</taxon>
        <taxon>Tracheophyta</taxon>
        <taxon>Spermatophyta</taxon>
        <taxon>Magnoliopsida</taxon>
        <taxon>eudicotyledons</taxon>
        <taxon>Gunneridae</taxon>
        <taxon>Pentapetalae</taxon>
        <taxon>asterids</taxon>
        <taxon>lamiids</taxon>
        <taxon>Solanales</taxon>
        <taxon>Convolvulaceae</taxon>
        <taxon>Cuscuteae</taxon>
        <taxon>Cuscuta</taxon>
        <taxon>Cuscuta subgen. Grammica</taxon>
        <taxon>Cuscuta sect. Cleistogrammica</taxon>
    </lineage>
</organism>
<evidence type="ECO:0000256" key="3">
    <source>
        <dbReference type="PROSITE-ProRule" id="PRU00708"/>
    </source>
</evidence>
<evidence type="ECO:0000256" key="1">
    <source>
        <dbReference type="ARBA" id="ARBA00006643"/>
    </source>
</evidence>
<keyword evidence="6" id="KW-1185">Reference proteome</keyword>
<feature type="repeat" description="PPR" evidence="3">
    <location>
        <begin position="379"/>
        <end position="413"/>
    </location>
</feature>
<dbReference type="GO" id="GO:0008270">
    <property type="term" value="F:zinc ion binding"/>
    <property type="evidence" value="ECO:0007669"/>
    <property type="project" value="InterPro"/>
</dbReference>
<feature type="repeat" description="PPR" evidence="3">
    <location>
        <begin position="278"/>
        <end position="312"/>
    </location>
</feature>
<dbReference type="InterPro" id="IPR046848">
    <property type="entry name" value="E_motif"/>
</dbReference>
<dbReference type="AlphaFoldDB" id="A0A328E120"/>
<dbReference type="Gene3D" id="1.25.40.10">
    <property type="entry name" value="Tetratricopeptide repeat domain"/>
    <property type="match status" value="4"/>
</dbReference>
<dbReference type="GO" id="GO:0003723">
    <property type="term" value="F:RNA binding"/>
    <property type="evidence" value="ECO:0007669"/>
    <property type="project" value="InterPro"/>
</dbReference>